<dbReference type="Proteomes" id="UP000030764">
    <property type="component" value="Unassembled WGS sequence"/>
</dbReference>
<protein>
    <recommendedName>
        <fullName evidence="4">Reverse transcriptase domain-containing protein</fullName>
    </recommendedName>
</protein>
<dbReference type="EMBL" id="KL363253">
    <property type="protein sequence ID" value="KFD50453.1"/>
    <property type="molecule type" value="Genomic_DNA"/>
</dbReference>
<evidence type="ECO:0000313" key="1">
    <source>
        <dbReference type="EMBL" id="KFD50453.1"/>
    </source>
</evidence>
<sequence>MDVIDALKIGIRGSQLVAPIASRLNSPDVIVKLENFQHEVKLKENVQPVKQKLRRLPLAIKSEVSEEIHKLLEEGIIEPVNACNWVSPIVVAPILLSQTFSSSKS</sequence>
<dbReference type="EMBL" id="KL367597">
    <property type="protein sequence ID" value="KFD62341.1"/>
    <property type="molecule type" value="Genomic_DNA"/>
</dbReference>
<name>A0A085MYP5_9BILA</name>
<dbReference type="PANTHER" id="PTHR37984">
    <property type="entry name" value="PROTEIN CBG26694"/>
    <property type="match status" value="1"/>
</dbReference>
<proteinExistence type="predicted"/>
<dbReference type="PANTHER" id="PTHR37984:SF15">
    <property type="entry name" value="INTEGRASE CATALYTIC DOMAIN-CONTAINING PROTEIN"/>
    <property type="match status" value="1"/>
</dbReference>
<reference evidence="2 3" key="1">
    <citation type="journal article" date="2014" name="Nat. Genet.">
        <title>Genome and transcriptome of the porcine whipworm Trichuris suis.</title>
        <authorList>
            <person name="Jex A.R."/>
            <person name="Nejsum P."/>
            <person name="Schwarz E.M."/>
            <person name="Hu L."/>
            <person name="Young N.D."/>
            <person name="Hall R.S."/>
            <person name="Korhonen P.K."/>
            <person name="Liao S."/>
            <person name="Thamsborg S."/>
            <person name="Xia J."/>
            <person name="Xu P."/>
            <person name="Wang S."/>
            <person name="Scheerlinck J.P."/>
            <person name="Hofmann A."/>
            <person name="Sternberg P.W."/>
            <person name="Wang J."/>
            <person name="Gasser R.B."/>
        </authorList>
    </citation>
    <scope>NUCLEOTIDE SEQUENCE [LARGE SCALE GENOMIC DNA]</scope>
    <source>
        <strain evidence="2">DCEP-RM93F</strain>
        <strain evidence="1">DCEP-RM93M</strain>
    </source>
</reference>
<keyword evidence="3" id="KW-1185">Reference proteome</keyword>
<dbReference type="SUPFAM" id="SSF56672">
    <property type="entry name" value="DNA/RNA polymerases"/>
    <property type="match status" value="1"/>
</dbReference>
<evidence type="ECO:0000313" key="2">
    <source>
        <dbReference type="EMBL" id="KFD62341.1"/>
    </source>
</evidence>
<gene>
    <name evidence="1" type="ORF">M513_08680</name>
    <name evidence="2" type="ORF">M514_08680</name>
</gene>
<dbReference type="Gene3D" id="3.10.10.10">
    <property type="entry name" value="HIV Type 1 Reverse Transcriptase, subunit A, domain 1"/>
    <property type="match status" value="1"/>
</dbReference>
<accession>A0A085MYP5</accession>
<dbReference type="InterPro" id="IPR043502">
    <property type="entry name" value="DNA/RNA_pol_sf"/>
</dbReference>
<dbReference type="AlphaFoldDB" id="A0A085MYP5"/>
<dbReference type="Proteomes" id="UP000030758">
    <property type="component" value="Unassembled WGS sequence"/>
</dbReference>
<dbReference type="InterPro" id="IPR050951">
    <property type="entry name" value="Retrovirus_Pol_polyprotein"/>
</dbReference>
<evidence type="ECO:0000313" key="3">
    <source>
        <dbReference type="Proteomes" id="UP000030764"/>
    </source>
</evidence>
<evidence type="ECO:0008006" key="4">
    <source>
        <dbReference type="Google" id="ProtNLM"/>
    </source>
</evidence>
<organism evidence="2">
    <name type="scientific">Trichuris suis</name>
    <name type="common">pig whipworm</name>
    <dbReference type="NCBI Taxonomy" id="68888"/>
    <lineage>
        <taxon>Eukaryota</taxon>
        <taxon>Metazoa</taxon>
        <taxon>Ecdysozoa</taxon>
        <taxon>Nematoda</taxon>
        <taxon>Enoplea</taxon>
        <taxon>Dorylaimia</taxon>
        <taxon>Trichinellida</taxon>
        <taxon>Trichuridae</taxon>
        <taxon>Trichuris</taxon>
    </lineage>
</organism>